<dbReference type="Gene3D" id="2.60.40.200">
    <property type="entry name" value="Superoxide dismutase, copper/zinc binding domain"/>
    <property type="match status" value="1"/>
</dbReference>
<dbReference type="GO" id="GO:0004784">
    <property type="term" value="F:superoxide dismutase activity"/>
    <property type="evidence" value="ECO:0007669"/>
    <property type="project" value="UniProtKB-EC"/>
</dbReference>
<evidence type="ECO:0000256" key="2">
    <source>
        <dbReference type="ARBA" id="ARBA00022723"/>
    </source>
</evidence>
<dbReference type="AlphaFoldDB" id="A0A058ZE05"/>
<dbReference type="InterPro" id="IPR024134">
    <property type="entry name" value="SOD_Cu/Zn_/chaperone"/>
</dbReference>
<dbReference type="STRING" id="691883.A0A058ZE05"/>
<evidence type="ECO:0000256" key="5">
    <source>
        <dbReference type="ARBA" id="ARBA00023002"/>
    </source>
</evidence>
<proteinExistence type="inferred from homology"/>
<comment type="cofactor">
    <cofactor evidence="7">
        <name>Zn(2+)</name>
        <dbReference type="ChEBI" id="CHEBI:29105"/>
    </cofactor>
    <text evidence="7">Binds 1 zinc ion per subunit.</text>
</comment>
<dbReference type="Proteomes" id="UP000030693">
    <property type="component" value="Unassembled WGS sequence"/>
</dbReference>
<dbReference type="Pfam" id="PF00080">
    <property type="entry name" value="Sod_Cu"/>
    <property type="match status" value="1"/>
</dbReference>
<reference evidence="9" key="1">
    <citation type="submission" date="2013-04" db="EMBL/GenBank/DDBJ databases">
        <title>The Genome Sequence of Fonticula alba ATCC 38817.</title>
        <authorList>
            <consortium name="The Broad Institute Genomics Platform"/>
            <person name="Russ C."/>
            <person name="Cuomo C."/>
            <person name="Burger G."/>
            <person name="Gray M.W."/>
            <person name="Holland P.W.H."/>
            <person name="King N."/>
            <person name="Lang F.B.F."/>
            <person name="Roger A.J."/>
            <person name="Ruiz-Trillo I."/>
            <person name="Brown M."/>
            <person name="Walker B."/>
            <person name="Young S."/>
            <person name="Zeng Q."/>
            <person name="Gargeya S."/>
            <person name="Fitzgerald M."/>
            <person name="Haas B."/>
            <person name="Abouelleil A."/>
            <person name="Allen A.W."/>
            <person name="Alvarado L."/>
            <person name="Arachchi H.M."/>
            <person name="Berlin A.M."/>
            <person name="Chapman S.B."/>
            <person name="Gainer-Dewar J."/>
            <person name="Goldberg J."/>
            <person name="Griggs A."/>
            <person name="Gujja S."/>
            <person name="Hansen M."/>
            <person name="Howarth C."/>
            <person name="Imamovic A."/>
            <person name="Ireland A."/>
            <person name="Larimer J."/>
            <person name="McCowan C."/>
            <person name="Murphy C."/>
            <person name="Pearson M."/>
            <person name="Poon T.W."/>
            <person name="Priest M."/>
            <person name="Roberts A."/>
            <person name="Saif S."/>
            <person name="Shea T."/>
            <person name="Sisk P."/>
            <person name="Sykes S."/>
            <person name="Wortman J."/>
            <person name="Nusbaum C."/>
            <person name="Birren B."/>
        </authorList>
    </citation>
    <scope>NUCLEOTIDE SEQUENCE [LARGE SCALE GENOMIC DNA]</scope>
    <source>
        <strain evidence="9">ATCC 38817</strain>
    </source>
</reference>
<comment type="similarity">
    <text evidence="1 7">Belongs to the Cu-Zn superoxide dismutase family.</text>
</comment>
<dbReference type="PRINTS" id="PR00068">
    <property type="entry name" value="CUZNDISMTASE"/>
</dbReference>
<comment type="function">
    <text evidence="7">Destroys radicals which are normally produced within the cells and which are toxic to biological systems.</text>
</comment>
<comment type="catalytic activity">
    <reaction evidence="7">
        <text>2 superoxide + 2 H(+) = H2O2 + O2</text>
        <dbReference type="Rhea" id="RHEA:20696"/>
        <dbReference type="ChEBI" id="CHEBI:15378"/>
        <dbReference type="ChEBI" id="CHEBI:15379"/>
        <dbReference type="ChEBI" id="CHEBI:16240"/>
        <dbReference type="ChEBI" id="CHEBI:18421"/>
        <dbReference type="EC" id="1.15.1.1"/>
    </reaction>
</comment>
<keyword evidence="3 7" id="KW-0862">Zinc</keyword>
<comment type="cofactor">
    <cofactor evidence="7">
        <name>Cu cation</name>
        <dbReference type="ChEBI" id="CHEBI:23378"/>
    </cofactor>
    <text evidence="7">Binds 1 copper ion per subunit.</text>
</comment>
<organism evidence="9">
    <name type="scientific">Fonticula alba</name>
    <name type="common">Slime mold</name>
    <dbReference type="NCBI Taxonomy" id="691883"/>
    <lineage>
        <taxon>Eukaryota</taxon>
        <taxon>Rotosphaerida</taxon>
        <taxon>Fonticulaceae</taxon>
        <taxon>Fonticula</taxon>
    </lineage>
</organism>
<dbReference type="SUPFAM" id="SSF49329">
    <property type="entry name" value="Cu,Zn superoxide dismutase-like"/>
    <property type="match status" value="1"/>
</dbReference>
<feature type="domain" description="Superoxide dismutase copper/zinc binding" evidence="8">
    <location>
        <begin position="18"/>
        <end position="149"/>
    </location>
</feature>
<evidence type="ECO:0000256" key="4">
    <source>
        <dbReference type="ARBA" id="ARBA00022862"/>
    </source>
</evidence>
<dbReference type="RefSeq" id="XP_009493270.1">
    <property type="nucleotide sequence ID" value="XM_009494995.1"/>
</dbReference>
<dbReference type="eggNOG" id="KOG0441">
    <property type="taxonomic scope" value="Eukaryota"/>
</dbReference>
<keyword evidence="10" id="KW-1185">Reference proteome</keyword>
<evidence type="ECO:0000256" key="7">
    <source>
        <dbReference type="RuleBase" id="RU000393"/>
    </source>
</evidence>
<keyword evidence="4" id="KW-0049">Antioxidant</keyword>
<keyword evidence="5 7" id="KW-0560">Oxidoreductase</keyword>
<evidence type="ECO:0000256" key="1">
    <source>
        <dbReference type="ARBA" id="ARBA00010457"/>
    </source>
</evidence>
<evidence type="ECO:0000259" key="8">
    <source>
        <dbReference type="Pfam" id="PF00080"/>
    </source>
</evidence>
<dbReference type="EMBL" id="KB932202">
    <property type="protein sequence ID" value="KCV71692.1"/>
    <property type="molecule type" value="Genomic_DNA"/>
</dbReference>
<evidence type="ECO:0000313" key="10">
    <source>
        <dbReference type="Proteomes" id="UP000030693"/>
    </source>
</evidence>
<keyword evidence="6 7" id="KW-0186">Copper</keyword>
<evidence type="ECO:0000256" key="6">
    <source>
        <dbReference type="ARBA" id="ARBA00023008"/>
    </source>
</evidence>
<dbReference type="InterPro" id="IPR036423">
    <property type="entry name" value="SOD-like_Cu/Zn_dom_sf"/>
</dbReference>
<dbReference type="GeneID" id="20525841"/>
<dbReference type="OrthoDB" id="2015551at2759"/>
<dbReference type="PANTHER" id="PTHR10003">
    <property type="entry name" value="SUPEROXIDE DISMUTASE CU-ZN -RELATED"/>
    <property type="match status" value="1"/>
</dbReference>
<dbReference type="FunFam" id="2.60.40.200:FF:000001">
    <property type="entry name" value="Superoxide dismutase [Cu-Zn]"/>
    <property type="match status" value="1"/>
</dbReference>
<evidence type="ECO:0000313" key="9">
    <source>
        <dbReference type="EMBL" id="KCV71692.1"/>
    </source>
</evidence>
<protein>
    <recommendedName>
        <fullName evidence="7">Superoxide dismutase [Cu-Zn]</fullName>
        <ecNumber evidence="7">1.15.1.1</ecNumber>
    </recommendedName>
</protein>
<dbReference type="GO" id="GO:0005507">
    <property type="term" value="F:copper ion binding"/>
    <property type="evidence" value="ECO:0007669"/>
    <property type="project" value="InterPro"/>
</dbReference>
<evidence type="ECO:0000256" key="3">
    <source>
        <dbReference type="ARBA" id="ARBA00022833"/>
    </source>
</evidence>
<dbReference type="CDD" id="cd00305">
    <property type="entry name" value="Cu-Zn_Superoxide_Dismutase"/>
    <property type="match status" value="1"/>
</dbReference>
<accession>A0A058ZE05</accession>
<dbReference type="InterPro" id="IPR001424">
    <property type="entry name" value="SOD_Cu_Zn_dom"/>
</dbReference>
<dbReference type="InterPro" id="IPR018152">
    <property type="entry name" value="SOD_Cu/Zn_BS"/>
</dbReference>
<sequence>MTKAVAVLNGLNGLKLVATFSQQSPDSPTVIDIEGSGIKPGLHGFHVHEFGDTTNGCVSAGPHFNPHGHTHGAPSAAIRHVGDLGNLSVDETGSVKVTITDHLVSLSGVNNVVGRALVLHADVDDLGLGGHELSATTGNAGDRIACGVIGITK</sequence>
<gene>
    <name evidence="9" type="ORF">H696_01116</name>
</gene>
<name>A0A058ZE05_FONAL</name>
<dbReference type="PROSITE" id="PS00087">
    <property type="entry name" value="SOD_CU_ZN_1"/>
    <property type="match status" value="1"/>
</dbReference>
<dbReference type="OMA" id="AQRGFHI"/>
<dbReference type="PROSITE" id="PS00332">
    <property type="entry name" value="SOD_CU_ZN_2"/>
    <property type="match status" value="1"/>
</dbReference>
<dbReference type="EC" id="1.15.1.1" evidence="7"/>
<keyword evidence="2 7" id="KW-0479">Metal-binding</keyword>